<keyword evidence="2" id="KW-0812">Transmembrane</keyword>
<evidence type="ECO:0000313" key="3">
    <source>
        <dbReference type="EMBL" id="RLT78746.1"/>
    </source>
</evidence>
<evidence type="ECO:0000256" key="1">
    <source>
        <dbReference type="SAM" id="MobiDB-lite"/>
    </source>
</evidence>
<dbReference type="AlphaFoldDB" id="A0A3L8A3I0"/>
<evidence type="ECO:0000313" key="4">
    <source>
        <dbReference type="Proteomes" id="UP000267159"/>
    </source>
</evidence>
<proteinExistence type="predicted"/>
<keyword evidence="2" id="KW-0472">Membrane</keyword>
<sequence length="155" mass="17755">MRKSYRYLANDERFDIESDSSKVSQLHAEKLVDNKYDAYKPQAYRIKLNKQESRQERCDSEKLSEKSNDDNLSVEGYIEKYSGGKYKVTSVKTESECTPQVIKVKSGNGCLLTFVIILLIILIIIMILNSVQVIVPLDATPEEVKEAFEKAFHLL</sequence>
<reference evidence="3 4" key="1">
    <citation type="submission" date="2018-09" db="EMBL/GenBank/DDBJ databases">
        <title>Murine metabolic-syndrome-specific gut microbial biobank.</title>
        <authorList>
            <person name="Liu C."/>
        </authorList>
    </citation>
    <scope>NUCLEOTIDE SEQUENCE [LARGE SCALE GENOMIC DNA]</scope>
    <source>
        <strain evidence="3 4">0.1X-D8-26</strain>
    </source>
</reference>
<dbReference type="EMBL" id="RAZM01000084">
    <property type="protein sequence ID" value="RLT78746.1"/>
    <property type="molecule type" value="Genomic_DNA"/>
</dbReference>
<name>A0A3L8A3I0_9BACE</name>
<gene>
    <name evidence="3" type="ORF">D7Y07_17515</name>
</gene>
<evidence type="ECO:0000256" key="2">
    <source>
        <dbReference type="SAM" id="Phobius"/>
    </source>
</evidence>
<dbReference type="RefSeq" id="WP_121767158.1">
    <property type="nucleotide sequence ID" value="NZ_BLLS01000012.1"/>
</dbReference>
<comment type="caution">
    <text evidence="3">The sequence shown here is derived from an EMBL/GenBank/DDBJ whole genome shotgun (WGS) entry which is preliminary data.</text>
</comment>
<accession>A0A3L8A3I0</accession>
<protein>
    <submittedName>
        <fullName evidence="3">Uncharacterized protein</fullName>
    </submittedName>
</protein>
<dbReference type="Proteomes" id="UP000267159">
    <property type="component" value="Unassembled WGS sequence"/>
</dbReference>
<keyword evidence="2" id="KW-1133">Transmembrane helix</keyword>
<feature type="region of interest" description="Disordered" evidence="1">
    <location>
        <begin position="50"/>
        <end position="69"/>
    </location>
</feature>
<organism evidence="3 4">
    <name type="scientific">Bacteroides acidifaciens</name>
    <dbReference type="NCBI Taxonomy" id="85831"/>
    <lineage>
        <taxon>Bacteria</taxon>
        <taxon>Pseudomonadati</taxon>
        <taxon>Bacteroidota</taxon>
        <taxon>Bacteroidia</taxon>
        <taxon>Bacteroidales</taxon>
        <taxon>Bacteroidaceae</taxon>
        <taxon>Bacteroides</taxon>
    </lineage>
</organism>
<feature type="transmembrane region" description="Helical" evidence="2">
    <location>
        <begin position="110"/>
        <end position="135"/>
    </location>
</feature>